<reference evidence="5 6" key="1">
    <citation type="submission" date="2020-08" db="EMBL/GenBank/DDBJ databases">
        <title>A Genomic Blueprint of the Chicken Gut Microbiome.</title>
        <authorList>
            <person name="Gilroy R."/>
            <person name="Ravi A."/>
            <person name="Getino M."/>
            <person name="Pursley I."/>
            <person name="Horton D.L."/>
            <person name="Alikhan N.-F."/>
            <person name="Baker D."/>
            <person name="Gharbi K."/>
            <person name="Hall N."/>
            <person name="Watson M."/>
            <person name="Adriaenssens E.M."/>
            <person name="Foster-Nyarko E."/>
            <person name="Jarju S."/>
            <person name="Secka A."/>
            <person name="Antonio M."/>
            <person name="Oren A."/>
            <person name="Chaudhuri R."/>
            <person name="La Ragione R.M."/>
            <person name="Hildebrand F."/>
            <person name="Pallen M.J."/>
        </authorList>
    </citation>
    <scope>NUCLEOTIDE SEQUENCE [LARGE SCALE GENOMIC DNA]</scope>
    <source>
        <strain evidence="5 6">Sa2CUA10</strain>
    </source>
</reference>
<keyword evidence="2" id="KW-0238">DNA-binding</keyword>
<dbReference type="InterPro" id="IPR011256">
    <property type="entry name" value="Reg_factor_effector_dom_sf"/>
</dbReference>
<dbReference type="InterPro" id="IPR009057">
    <property type="entry name" value="Homeodomain-like_sf"/>
</dbReference>
<dbReference type="PRINTS" id="PR00032">
    <property type="entry name" value="HTHARAC"/>
</dbReference>
<organism evidence="5 6">
    <name type="scientific">Fictibacillus norfolkensis</name>
    <dbReference type="NCBI Taxonomy" id="2762233"/>
    <lineage>
        <taxon>Bacteria</taxon>
        <taxon>Bacillati</taxon>
        <taxon>Bacillota</taxon>
        <taxon>Bacilli</taxon>
        <taxon>Bacillales</taxon>
        <taxon>Fictibacillaceae</taxon>
        <taxon>Fictibacillus</taxon>
    </lineage>
</organism>
<dbReference type="SMART" id="SM00342">
    <property type="entry name" value="HTH_ARAC"/>
    <property type="match status" value="1"/>
</dbReference>
<gene>
    <name evidence="5" type="ORF">H9648_16980</name>
</gene>
<proteinExistence type="predicted"/>
<dbReference type="PANTHER" id="PTHR40055">
    <property type="entry name" value="TRANSCRIPTIONAL REGULATOR YGIV-RELATED"/>
    <property type="match status" value="1"/>
</dbReference>
<dbReference type="InterPro" id="IPR018060">
    <property type="entry name" value="HTH_AraC"/>
</dbReference>
<dbReference type="PROSITE" id="PS00041">
    <property type="entry name" value="HTH_ARAC_FAMILY_1"/>
    <property type="match status" value="1"/>
</dbReference>
<dbReference type="InterPro" id="IPR029442">
    <property type="entry name" value="GyrI-like"/>
</dbReference>
<evidence type="ECO:0000256" key="2">
    <source>
        <dbReference type="ARBA" id="ARBA00023125"/>
    </source>
</evidence>
<keyword evidence="3" id="KW-0804">Transcription</keyword>
<dbReference type="Pfam" id="PF06445">
    <property type="entry name" value="GyrI-like"/>
    <property type="match status" value="1"/>
</dbReference>
<dbReference type="Gene3D" id="3.20.80.10">
    <property type="entry name" value="Regulatory factor, effector binding domain"/>
    <property type="match status" value="1"/>
</dbReference>
<dbReference type="InterPro" id="IPR018062">
    <property type="entry name" value="HTH_AraC-typ_CS"/>
</dbReference>
<dbReference type="InterPro" id="IPR050908">
    <property type="entry name" value="SmbC-like"/>
</dbReference>
<evidence type="ECO:0000256" key="1">
    <source>
        <dbReference type="ARBA" id="ARBA00023015"/>
    </source>
</evidence>
<dbReference type="PANTHER" id="PTHR40055:SF1">
    <property type="entry name" value="TRANSCRIPTIONAL REGULATOR YGIV-RELATED"/>
    <property type="match status" value="1"/>
</dbReference>
<keyword evidence="6" id="KW-1185">Reference proteome</keyword>
<evidence type="ECO:0000259" key="4">
    <source>
        <dbReference type="PROSITE" id="PS01124"/>
    </source>
</evidence>
<comment type="caution">
    <text evidence="5">The sequence shown here is derived from an EMBL/GenBank/DDBJ whole genome shotgun (WGS) entry which is preliminary data.</text>
</comment>
<name>A0ABR8SQN0_9BACL</name>
<dbReference type="EMBL" id="JACSQM010000009">
    <property type="protein sequence ID" value="MBD7965757.1"/>
    <property type="molecule type" value="Genomic_DNA"/>
</dbReference>
<evidence type="ECO:0000256" key="3">
    <source>
        <dbReference type="ARBA" id="ARBA00023163"/>
    </source>
</evidence>
<dbReference type="SUPFAM" id="SSF55136">
    <property type="entry name" value="Probable bacterial effector-binding domain"/>
    <property type="match status" value="1"/>
</dbReference>
<keyword evidence="1" id="KW-0805">Transcription regulation</keyword>
<evidence type="ECO:0000313" key="5">
    <source>
        <dbReference type="EMBL" id="MBD7965757.1"/>
    </source>
</evidence>
<dbReference type="InterPro" id="IPR020449">
    <property type="entry name" value="Tscrpt_reg_AraC-type_HTH"/>
</dbReference>
<dbReference type="Gene3D" id="1.10.10.60">
    <property type="entry name" value="Homeodomain-like"/>
    <property type="match status" value="2"/>
</dbReference>
<dbReference type="RefSeq" id="WP_191754988.1">
    <property type="nucleotide sequence ID" value="NZ_JACSQM010000009.1"/>
</dbReference>
<dbReference type="SUPFAM" id="SSF46689">
    <property type="entry name" value="Homeodomain-like"/>
    <property type="match status" value="2"/>
</dbReference>
<accession>A0ABR8SQN0</accession>
<dbReference type="Proteomes" id="UP000603641">
    <property type="component" value="Unassembled WGS sequence"/>
</dbReference>
<dbReference type="Pfam" id="PF12833">
    <property type="entry name" value="HTH_18"/>
    <property type="match status" value="1"/>
</dbReference>
<sequence>MNVEREQRKQIFRVLEYIEEHVEDSLPLEKLAGISTYSPFHFQRIFKSIVGETPAAYVKRFRLENAAHRLIYETYIPITQVAMLCGFSSLSYFTYSFQSYFKTSPKNWREGAYLQQFPREYEDSKKSKQVRKPSKEKEDNAIYNEFKWLDLSKIKIETFPNSTTIKGHHFGTYTSGVSEAWEEVHKWCESRNLIDSHTLFLGVPRNNPYITPPDKCRYDCHITISKTIAADSIASDDRSKFVGGKHVVYEFDEPVDYSERNLIIDCYSELYSYWLPRSGFKYLSNPVEVIEIQQDGDTLKRESKIKAIALAIEPK</sequence>
<evidence type="ECO:0000313" key="6">
    <source>
        <dbReference type="Proteomes" id="UP000603641"/>
    </source>
</evidence>
<dbReference type="PROSITE" id="PS01124">
    <property type="entry name" value="HTH_ARAC_FAMILY_2"/>
    <property type="match status" value="1"/>
</dbReference>
<protein>
    <submittedName>
        <fullName evidence="5">AraC family transcriptional regulator</fullName>
    </submittedName>
</protein>
<feature type="domain" description="HTH araC/xylS-type" evidence="4">
    <location>
        <begin position="12"/>
        <end position="111"/>
    </location>
</feature>